<dbReference type="SUPFAM" id="SSF48264">
    <property type="entry name" value="Cytochrome P450"/>
    <property type="match status" value="1"/>
</dbReference>
<proteinExistence type="inferred from homology"/>
<organism evidence="2 3">
    <name type="scientific">Amycolatopsis tucumanensis</name>
    <dbReference type="NCBI Taxonomy" id="401106"/>
    <lineage>
        <taxon>Bacteria</taxon>
        <taxon>Bacillati</taxon>
        <taxon>Actinomycetota</taxon>
        <taxon>Actinomycetes</taxon>
        <taxon>Pseudonocardiales</taxon>
        <taxon>Pseudonocardiaceae</taxon>
        <taxon>Amycolatopsis</taxon>
    </lineage>
</organism>
<keyword evidence="3" id="KW-1185">Reference proteome</keyword>
<dbReference type="PRINTS" id="PR00359">
    <property type="entry name" value="BP450"/>
</dbReference>
<dbReference type="Gene3D" id="1.10.630.10">
    <property type="entry name" value="Cytochrome P450"/>
    <property type="match status" value="1"/>
</dbReference>
<reference evidence="3" key="1">
    <citation type="journal article" date="2019" name="Int. J. Syst. Evol. Microbiol.">
        <title>The Global Catalogue of Microorganisms (GCM) 10K type strain sequencing project: providing services to taxonomists for standard genome sequencing and annotation.</title>
        <authorList>
            <consortium name="The Broad Institute Genomics Platform"/>
            <consortium name="The Broad Institute Genome Sequencing Center for Infectious Disease"/>
            <person name="Wu L."/>
            <person name="Ma J."/>
        </authorList>
    </citation>
    <scope>NUCLEOTIDE SEQUENCE [LARGE SCALE GENOMIC DNA]</scope>
    <source>
        <strain evidence="3">JCM 17017</strain>
    </source>
</reference>
<protein>
    <submittedName>
        <fullName evidence="2">Cytochrome P450</fullName>
    </submittedName>
</protein>
<comment type="caution">
    <text evidence="2">The sequence shown here is derived from an EMBL/GenBank/DDBJ whole genome shotgun (WGS) entry which is preliminary data.</text>
</comment>
<dbReference type="EMBL" id="BAABCM010000001">
    <property type="protein sequence ID" value="GAA3789841.1"/>
    <property type="molecule type" value="Genomic_DNA"/>
</dbReference>
<sequence>MSTHTTAVTVPGQCPEVTRYLPWTDPQFRIDPYPYYARALAEAPIMRDDHDGSFVLTRYEDLMHYGRLPSVRIAPEWEKAGAWRVLLDMALGHDEPGHTRLRRLTSKWFTPKRVREWAETTAAITDRLLDGLGQDGLVDGSDLAVEVTHRAVCHILDIPADDHDEVRRKMRQAMPILSARPSQQDFELAEEALDELRGRTAALIEAKRKNPGEGLLDSLVAAQNRGEMTAAELLATTLFFYVVGHMDATYLICSGLHLFTRRPDLFDAFRDNPDKHEAFVAELARFDAPEPVVTRATTEDLVIHGVHVPAGRSLRLMLGAANHDPAVFDNPDEFDFTRPPEQTRNLTFSFGSHGCQGRLLAEAEIRVVFERIAARYSRVELTAEPDIRNTDASRHYFTLPLRLHR</sequence>
<dbReference type="RefSeq" id="WP_237335221.1">
    <property type="nucleotide sequence ID" value="NZ_BAABCM010000001.1"/>
</dbReference>
<comment type="similarity">
    <text evidence="1">Belongs to the cytochrome P450 family.</text>
</comment>
<dbReference type="PANTHER" id="PTHR46696:SF1">
    <property type="entry name" value="CYTOCHROME P450 YJIB-RELATED"/>
    <property type="match status" value="1"/>
</dbReference>
<gene>
    <name evidence="2" type="ORF">GCM10022380_02720</name>
</gene>
<dbReference type="InterPro" id="IPR002397">
    <property type="entry name" value="Cyt_P450_B"/>
</dbReference>
<evidence type="ECO:0000313" key="3">
    <source>
        <dbReference type="Proteomes" id="UP001501624"/>
    </source>
</evidence>
<dbReference type="Pfam" id="PF00067">
    <property type="entry name" value="p450"/>
    <property type="match status" value="1"/>
</dbReference>
<dbReference type="InterPro" id="IPR036396">
    <property type="entry name" value="Cyt_P450_sf"/>
</dbReference>
<evidence type="ECO:0000256" key="1">
    <source>
        <dbReference type="ARBA" id="ARBA00010617"/>
    </source>
</evidence>
<dbReference type="PANTHER" id="PTHR46696">
    <property type="entry name" value="P450, PUTATIVE (EUROFUNG)-RELATED"/>
    <property type="match status" value="1"/>
</dbReference>
<evidence type="ECO:0000313" key="2">
    <source>
        <dbReference type="EMBL" id="GAA3789841.1"/>
    </source>
</evidence>
<accession>A0ABP7HEJ0</accession>
<name>A0ABP7HEJ0_9PSEU</name>
<dbReference type="Proteomes" id="UP001501624">
    <property type="component" value="Unassembled WGS sequence"/>
</dbReference>
<dbReference type="InterPro" id="IPR001128">
    <property type="entry name" value="Cyt_P450"/>
</dbReference>